<sequence length="181" mass="19986">MLADKHTRNAHLWCDPSDHMARDVWAQDALVRTHLWSTMMKAFPRGNELHNPKLADGNAGGQLALCPQVLICPPPSNGPSQHNEPRIQSLDSQVPSHEDISTREPEPEVAPTQSKEEAFACPATPHSVIIIDNTPVGSHSCPPPPLLPQFLPWRSQQPPHAQRKAPLIPTMRLGRNLPTCD</sequence>
<keyword evidence="3" id="KW-1185">Reference proteome</keyword>
<reference evidence="2" key="1">
    <citation type="submission" date="2021-03" db="EMBL/GenBank/DDBJ databases">
        <title>Draft genome sequence of rust myrtle Austropuccinia psidii MF-1, a brazilian biotype.</title>
        <authorList>
            <person name="Quecine M.C."/>
            <person name="Pachon D.M.R."/>
            <person name="Bonatelli M.L."/>
            <person name="Correr F.H."/>
            <person name="Franceschini L.M."/>
            <person name="Leite T.F."/>
            <person name="Margarido G.R.A."/>
            <person name="Almeida C.A."/>
            <person name="Ferrarezi J.A."/>
            <person name="Labate C.A."/>
        </authorList>
    </citation>
    <scope>NUCLEOTIDE SEQUENCE</scope>
    <source>
        <strain evidence="2">MF-1</strain>
    </source>
</reference>
<feature type="region of interest" description="Disordered" evidence="1">
    <location>
        <begin position="74"/>
        <end position="116"/>
    </location>
</feature>
<dbReference type="AlphaFoldDB" id="A0A9Q3EKH9"/>
<comment type="caution">
    <text evidence="2">The sequence shown here is derived from an EMBL/GenBank/DDBJ whole genome shotgun (WGS) entry which is preliminary data.</text>
</comment>
<evidence type="ECO:0000313" key="3">
    <source>
        <dbReference type="Proteomes" id="UP000765509"/>
    </source>
</evidence>
<protein>
    <submittedName>
        <fullName evidence="2">Uncharacterized protein</fullName>
    </submittedName>
</protein>
<proteinExistence type="predicted"/>
<dbReference type="Proteomes" id="UP000765509">
    <property type="component" value="Unassembled WGS sequence"/>
</dbReference>
<organism evidence="2 3">
    <name type="scientific">Austropuccinia psidii MF-1</name>
    <dbReference type="NCBI Taxonomy" id="1389203"/>
    <lineage>
        <taxon>Eukaryota</taxon>
        <taxon>Fungi</taxon>
        <taxon>Dikarya</taxon>
        <taxon>Basidiomycota</taxon>
        <taxon>Pucciniomycotina</taxon>
        <taxon>Pucciniomycetes</taxon>
        <taxon>Pucciniales</taxon>
        <taxon>Sphaerophragmiaceae</taxon>
        <taxon>Austropuccinia</taxon>
    </lineage>
</organism>
<gene>
    <name evidence="2" type="ORF">O181_058792</name>
</gene>
<accession>A0A9Q3EKH9</accession>
<dbReference type="EMBL" id="AVOT02027096">
    <property type="protein sequence ID" value="MBW0519077.1"/>
    <property type="molecule type" value="Genomic_DNA"/>
</dbReference>
<feature type="compositionally biased region" description="Basic and acidic residues" evidence="1">
    <location>
        <begin position="96"/>
        <end position="106"/>
    </location>
</feature>
<evidence type="ECO:0000256" key="1">
    <source>
        <dbReference type="SAM" id="MobiDB-lite"/>
    </source>
</evidence>
<evidence type="ECO:0000313" key="2">
    <source>
        <dbReference type="EMBL" id="MBW0519077.1"/>
    </source>
</evidence>
<name>A0A9Q3EKH9_9BASI</name>